<keyword evidence="1" id="KW-0732">Signal</keyword>
<proteinExistence type="predicted"/>
<organism evidence="3 4">
    <name type="scientific">Microbispora rosea</name>
    <dbReference type="NCBI Taxonomy" id="58117"/>
    <lineage>
        <taxon>Bacteria</taxon>
        <taxon>Bacillati</taxon>
        <taxon>Actinomycetota</taxon>
        <taxon>Actinomycetes</taxon>
        <taxon>Streptosporangiales</taxon>
        <taxon>Streptosporangiaceae</taxon>
        <taxon>Microbispora</taxon>
    </lineage>
</organism>
<dbReference type="Gene3D" id="3.20.20.80">
    <property type="entry name" value="Glycosidases"/>
    <property type="match status" value="1"/>
</dbReference>
<sequence>MHRQRSSRRARMTAATTALAAAALTAGPVAGPADADTATAAADVVAVDFAQRTGPVHGGATGMLYGLSDPGVPGDPLVAGARPRTVAQKAPDGDQHPNGDALTIADGFFAAGGEEVVVYMQDVYSKWPYENLGIDDYLAKVDAMVRKVVAERPQDKDRFVWVPFNEPDGIWYQNWSTMKQKFFDDWKAVVERIRSIDPGARIVGPNEARYNPGRLRDFLTWARDTECGAKSCLPDIMAWHELSRGSLAAYRGHYDDYRRMERDLGVGPLPINIDEYGNRRDMSVPGQMIQWITMFEDTKVDADMAFWTYAGNLSDHAVRTRQANGAWWLLKWYADLTGETVKVTPPRPDVPDTVQALAAVDPSVRRGTVLVGGGAAPVRLDLSGLDPAVFGRQVDVVVSRTTWSGYEGDATQPPVVAATRTTLHGGTLRVDLPGGDVMAAYRVTIVPSSGGAPAADAPWSVSVEAESAGLTSAQVHDQDTTADPQLYATSGKRDVGSMKTAGSAVTFPVTVPRDGRYRLGIFQGANKAPGRHALFVDGKLDQIVQYSADLGWTYRGRTDVEVELTAGAHELSLRTSTDGTTPLPGSDITLDKFDLTEITGPERAAYPADEARLSGGAGITREGRGAAVTLGGDARATFFAAVSEDGYYDLTFSYKAARAGDLGVRVDGRRIAGVRATRPGEAASRARVYLPAGVSVIEVGGPAGLRLRGLTTVRAEEADAAAHRIEAEQAQRAGAARVVAVPATSGSNASGGAYVGDIGNGAGNTLTLTRPAGFGPGEYVLVAHYANADRNTGHPYNTDVISRFLDITETGGATTRGVFRHGYAWDNFWSQATPLTLTTASGALVLGNATAYAPNLDRLELARLVLEVDNTAK</sequence>
<dbReference type="CDD" id="cd04081">
    <property type="entry name" value="CBM35_galactosidase-like"/>
    <property type="match status" value="1"/>
</dbReference>
<dbReference type="EMBL" id="FTNI01000024">
    <property type="protein sequence ID" value="SIS04851.1"/>
    <property type="molecule type" value="Genomic_DNA"/>
</dbReference>
<keyword evidence="4" id="KW-1185">Reference proteome</keyword>
<dbReference type="InterPro" id="IPR005084">
    <property type="entry name" value="CBM6"/>
</dbReference>
<dbReference type="STRING" id="58117.SAMN05421833_124101"/>
<dbReference type="AlphaFoldDB" id="A0A1N7FWZ1"/>
<dbReference type="InterPro" id="IPR008979">
    <property type="entry name" value="Galactose-bd-like_sf"/>
</dbReference>
<dbReference type="Pfam" id="PF16990">
    <property type="entry name" value="CBM_35"/>
    <property type="match status" value="1"/>
</dbReference>
<dbReference type="PROSITE" id="PS51175">
    <property type="entry name" value="CBM6"/>
    <property type="match status" value="1"/>
</dbReference>
<dbReference type="SUPFAM" id="SSF51445">
    <property type="entry name" value="(Trans)glycosidases"/>
    <property type="match status" value="1"/>
</dbReference>
<dbReference type="GO" id="GO:0030246">
    <property type="term" value="F:carbohydrate binding"/>
    <property type="evidence" value="ECO:0007669"/>
    <property type="project" value="InterPro"/>
</dbReference>
<feature type="chain" id="PRO_5013111478" evidence="1">
    <location>
        <begin position="36"/>
        <end position="873"/>
    </location>
</feature>
<name>A0A1N7FWZ1_9ACTN</name>
<dbReference type="InterPro" id="IPR017853">
    <property type="entry name" value="GH"/>
</dbReference>
<accession>A0A1N7FWZ1</accession>
<dbReference type="InterPro" id="IPR006311">
    <property type="entry name" value="TAT_signal"/>
</dbReference>
<evidence type="ECO:0000313" key="4">
    <source>
        <dbReference type="Proteomes" id="UP000186096"/>
    </source>
</evidence>
<evidence type="ECO:0000259" key="2">
    <source>
        <dbReference type="PROSITE" id="PS51175"/>
    </source>
</evidence>
<dbReference type="PROSITE" id="PS51318">
    <property type="entry name" value="TAT"/>
    <property type="match status" value="1"/>
</dbReference>
<reference evidence="4" key="1">
    <citation type="submission" date="2017-01" db="EMBL/GenBank/DDBJ databases">
        <authorList>
            <person name="Varghese N."/>
            <person name="Submissions S."/>
        </authorList>
    </citation>
    <scope>NUCLEOTIDE SEQUENCE [LARGE SCALE GENOMIC DNA]</scope>
    <source>
        <strain evidence="4">ATCC 12950</strain>
    </source>
</reference>
<gene>
    <name evidence="3" type="ORF">SAMN05421833_124101</name>
</gene>
<dbReference type="CDD" id="cd02795">
    <property type="entry name" value="CBM6-CBM35-CBM36_like"/>
    <property type="match status" value="1"/>
</dbReference>
<dbReference type="SUPFAM" id="SSF49785">
    <property type="entry name" value="Galactose-binding domain-like"/>
    <property type="match status" value="1"/>
</dbReference>
<feature type="domain" description="CBM6" evidence="2">
    <location>
        <begin position="461"/>
        <end position="596"/>
    </location>
</feature>
<dbReference type="Gene3D" id="2.60.120.260">
    <property type="entry name" value="Galactose-binding domain-like"/>
    <property type="match status" value="2"/>
</dbReference>
<protein>
    <submittedName>
        <fullName evidence="3">Carbohydrate binding module (Family 35)</fullName>
    </submittedName>
</protein>
<evidence type="ECO:0000256" key="1">
    <source>
        <dbReference type="SAM" id="SignalP"/>
    </source>
</evidence>
<dbReference type="Proteomes" id="UP000186096">
    <property type="component" value="Unassembled WGS sequence"/>
</dbReference>
<evidence type="ECO:0000313" key="3">
    <source>
        <dbReference type="EMBL" id="SIS04851.1"/>
    </source>
</evidence>
<feature type="signal peptide" evidence="1">
    <location>
        <begin position="1"/>
        <end position="35"/>
    </location>
</feature>